<feature type="domain" description="Lysozyme inhibitor LprI-like N-terminal" evidence="2">
    <location>
        <begin position="32"/>
        <end position="124"/>
    </location>
</feature>
<evidence type="ECO:0000256" key="1">
    <source>
        <dbReference type="SAM" id="SignalP"/>
    </source>
</evidence>
<reference evidence="3 4" key="1">
    <citation type="submission" date="2019-09" db="EMBL/GenBank/DDBJ databases">
        <title>Paraburkholderia podalyriae sp. nov., A South African Podalyria-associated rhizobium.</title>
        <authorList>
            <person name="Mavima L."/>
            <person name="Beukes C.W."/>
            <person name="Palmer M."/>
            <person name="De Meyer S.E."/>
            <person name="James E.K."/>
            <person name="Maluk M."/>
            <person name="Avontuur J.R."/>
            <person name="Chan W.Y."/>
            <person name="Venter S.N."/>
            <person name="Steenkamp E.T."/>
        </authorList>
    </citation>
    <scope>NUCLEOTIDE SEQUENCE [LARGE SCALE GENOMIC DNA]</scope>
    <source>
        <strain evidence="3 4">WC7.3b</strain>
    </source>
</reference>
<keyword evidence="4" id="KW-1185">Reference proteome</keyword>
<gene>
    <name evidence="3" type="ORF">F6X42_38730</name>
</gene>
<name>A0ABR7Q104_9BURK</name>
<dbReference type="EMBL" id="VZQQ01000084">
    <property type="protein sequence ID" value="MBC8752167.1"/>
    <property type="molecule type" value="Genomic_DNA"/>
</dbReference>
<organism evidence="3 4">
    <name type="scientific">Paraburkholderia podalyriae</name>
    <dbReference type="NCBI Taxonomy" id="1938811"/>
    <lineage>
        <taxon>Bacteria</taxon>
        <taxon>Pseudomonadati</taxon>
        <taxon>Pseudomonadota</taxon>
        <taxon>Betaproteobacteria</taxon>
        <taxon>Burkholderiales</taxon>
        <taxon>Burkholderiaceae</taxon>
        <taxon>Paraburkholderia</taxon>
    </lineage>
</organism>
<evidence type="ECO:0000259" key="2">
    <source>
        <dbReference type="Pfam" id="PF07007"/>
    </source>
</evidence>
<keyword evidence="1" id="KW-0732">Signal</keyword>
<dbReference type="RefSeq" id="WP_187639040.1">
    <property type="nucleotide sequence ID" value="NZ_VZQQ01000084.1"/>
</dbReference>
<evidence type="ECO:0000313" key="4">
    <source>
        <dbReference type="Proteomes" id="UP000736373"/>
    </source>
</evidence>
<feature type="signal peptide" evidence="1">
    <location>
        <begin position="1"/>
        <end position="20"/>
    </location>
</feature>
<proteinExistence type="predicted"/>
<dbReference type="Gene3D" id="1.20.1270.180">
    <property type="match status" value="1"/>
</dbReference>
<evidence type="ECO:0000313" key="3">
    <source>
        <dbReference type="EMBL" id="MBC8752167.1"/>
    </source>
</evidence>
<dbReference type="Pfam" id="PF07007">
    <property type="entry name" value="LprI"/>
    <property type="match status" value="1"/>
</dbReference>
<protein>
    <submittedName>
        <fullName evidence="3">DUF1311 domain-containing protein</fullName>
    </submittedName>
</protein>
<dbReference type="Proteomes" id="UP000736373">
    <property type="component" value="Unassembled WGS sequence"/>
</dbReference>
<accession>A0ABR7Q104</accession>
<dbReference type="InterPro" id="IPR009739">
    <property type="entry name" value="LprI-like_N"/>
</dbReference>
<comment type="caution">
    <text evidence="3">The sequence shown here is derived from an EMBL/GenBank/DDBJ whole genome shotgun (WGS) entry which is preliminary data.</text>
</comment>
<feature type="chain" id="PRO_5045326657" evidence="1">
    <location>
        <begin position="21"/>
        <end position="134"/>
    </location>
</feature>
<sequence length="134" mass="15058">MKNMKILCVFFVLLSAVVNAEDRNYSQQFARCSKVASSSDAQADCVTAEIAVQKKRLNIAFANAAKKLAPEDKTYLDKVQHEWITWRDDNYNFLAEHVSGSFGATRGTSLDFMLRSVFDRASELEMMSDEMGGN</sequence>